<feature type="zinc finger region" description="dksA C4-type" evidence="4">
    <location>
        <begin position="92"/>
        <end position="116"/>
    </location>
</feature>
<dbReference type="InterPro" id="IPR037187">
    <property type="entry name" value="DnaK_N"/>
</dbReference>
<name>A0A7D3XS30_9BACL</name>
<evidence type="ECO:0000256" key="4">
    <source>
        <dbReference type="PROSITE-ProRule" id="PRU00510"/>
    </source>
</evidence>
<feature type="domain" description="Zinc finger DksA/TraR C4-type" evidence="6">
    <location>
        <begin position="87"/>
        <end position="115"/>
    </location>
</feature>
<evidence type="ECO:0000256" key="5">
    <source>
        <dbReference type="SAM" id="MobiDB-lite"/>
    </source>
</evidence>
<evidence type="ECO:0000259" key="6">
    <source>
        <dbReference type="Pfam" id="PF01258"/>
    </source>
</evidence>
<dbReference type="AlphaFoldDB" id="A0A7D3XS30"/>
<evidence type="ECO:0000256" key="1">
    <source>
        <dbReference type="ARBA" id="ARBA00022723"/>
    </source>
</evidence>
<dbReference type="PANTHER" id="PTHR33823:SF4">
    <property type="entry name" value="GENERAL STRESS PROTEIN 16O"/>
    <property type="match status" value="1"/>
</dbReference>
<feature type="region of interest" description="Disordered" evidence="5">
    <location>
        <begin position="1"/>
        <end position="48"/>
    </location>
</feature>
<sequence>MKEEQRNQLRQQLEEERDRLSRKQTRNKNDGMEVGMNDSIGELSGYDNHPADIGTELFERGKDLALNEEDEQRLKDVQDALDRMDTGKYGLCQTCGKEIPFERLEAVPETSYCVEHQPDSHLSNRRPVEEKVLQPPFGQFSNDHKDKNFYDSEDAWQDVERYGTSNPPDYFREGRSYNDLVVDNDEPRGYAEDVENMAIVDIHGRPDDPLLEFTRNDAYRRKEEEEWET</sequence>
<dbReference type="KEGG" id="kpul:GXN76_09860"/>
<dbReference type="EMBL" id="CP048104">
    <property type="protein sequence ID" value="QKG84748.1"/>
    <property type="molecule type" value="Genomic_DNA"/>
</dbReference>
<dbReference type="InterPro" id="IPR000962">
    <property type="entry name" value="Znf_DskA_TraR"/>
</dbReference>
<dbReference type="Pfam" id="PF01258">
    <property type="entry name" value="zf-dskA_traR"/>
    <property type="match status" value="1"/>
</dbReference>
<keyword evidence="3" id="KW-0862">Zinc</keyword>
<proteinExistence type="predicted"/>
<evidence type="ECO:0000313" key="8">
    <source>
        <dbReference type="Proteomes" id="UP000503088"/>
    </source>
</evidence>
<accession>A0A7D3XS30</accession>
<dbReference type="InterPro" id="IPR014240">
    <property type="entry name" value="YteA"/>
</dbReference>
<protein>
    <submittedName>
        <fullName evidence="7">YteA family sporulation protein</fullName>
    </submittedName>
</protein>
<evidence type="ECO:0000256" key="2">
    <source>
        <dbReference type="ARBA" id="ARBA00022771"/>
    </source>
</evidence>
<reference evidence="7 8" key="1">
    <citation type="submission" date="2020-01" db="EMBL/GenBank/DDBJ databases">
        <authorList>
            <person name="Gulvik C.A."/>
            <person name="Batra D.G."/>
        </authorList>
    </citation>
    <scope>NUCLEOTIDE SEQUENCE [LARGE SCALE GENOMIC DNA]</scope>
    <source>
        <strain evidence="7 8">W9323</strain>
    </source>
</reference>
<feature type="compositionally biased region" description="Basic and acidic residues" evidence="5">
    <location>
        <begin position="1"/>
        <end position="31"/>
    </location>
</feature>
<dbReference type="SUPFAM" id="SSF109635">
    <property type="entry name" value="DnaK suppressor protein DksA, alpha-hairpin domain"/>
    <property type="match status" value="1"/>
</dbReference>
<dbReference type="GO" id="GO:0008270">
    <property type="term" value="F:zinc ion binding"/>
    <property type="evidence" value="ECO:0007669"/>
    <property type="project" value="UniProtKB-KW"/>
</dbReference>
<evidence type="ECO:0000313" key="7">
    <source>
        <dbReference type="EMBL" id="QKG84748.1"/>
    </source>
</evidence>
<dbReference type="PANTHER" id="PTHR33823">
    <property type="entry name" value="RNA POLYMERASE-BINDING TRANSCRIPTION FACTOR DKSA-RELATED"/>
    <property type="match status" value="1"/>
</dbReference>
<organism evidence="7 8">
    <name type="scientific">Kroppenstedtia pulmonis</name>
    <dbReference type="NCBI Taxonomy" id="1380685"/>
    <lineage>
        <taxon>Bacteria</taxon>
        <taxon>Bacillati</taxon>
        <taxon>Bacillota</taxon>
        <taxon>Bacilli</taxon>
        <taxon>Bacillales</taxon>
        <taxon>Thermoactinomycetaceae</taxon>
        <taxon>Kroppenstedtia</taxon>
    </lineage>
</organism>
<dbReference type="RefSeq" id="WP_173222748.1">
    <property type="nucleotide sequence ID" value="NZ_CP048104.1"/>
</dbReference>
<dbReference type="SUPFAM" id="SSF57716">
    <property type="entry name" value="Glucocorticoid receptor-like (DNA-binding domain)"/>
    <property type="match status" value="1"/>
</dbReference>
<keyword evidence="1" id="KW-0479">Metal-binding</keyword>
<dbReference type="Gene3D" id="1.20.120.910">
    <property type="entry name" value="DksA, coiled-coil domain"/>
    <property type="match status" value="1"/>
</dbReference>
<keyword evidence="2" id="KW-0863">Zinc-finger</keyword>
<gene>
    <name evidence="7" type="ORF">GXN76_09860</name>
</gene>
<keyword evidence="8" id="KW-1185">Reference proteome</keyword>
<dbReference type="PROSITE" id="PS51128">
    <property type="entry name" value="ZF_DKSA_2"/>
    <property type="match status" value="1"/>
</dbReference>
<dbReference type="NCBIfam" id="TIGR02890">
    <property type="entry name" value="bacill_yteA"/>
    <property type="match status" value="1"/>
</dbReference>
<evidence type="ECO:0000256" key="3">
    <source>
        <dbReference type="ARBA" id="ARBA00022833"/>
    </source>
</evidence>
<dbReference type="Proteomes" id="UP000503088">
    <property type="component" value="Chromosome"/>
</dbReference>